<organism evidence="2 3">
    <name type="scientific">Rhodococcus phage ReqiPepy6</name>
    <dbReference type="NCBI Taxonomy" id="691965"/>
    <lineage>
        <taxon>Viruses</taxon>
        <taxon>Duplodnaviria</taxon>
        <taxon>Heunggongvirae</taxon>
        <taxon>Uroviricota</taxon>
        <taxon>Caudoviricetes</taxon>
        <taxon>Pepyhexavirus</taxon>
        <taxon>Pepyhexavirus pepy6</taxon>
    </lineage>
</organism>
<dbReference type="Pfam" id="PF18454">
    <property type="entry name" value="Mtd_N"/>
    <property type="match status" value="1"/>
</dbReference>
<dbReference type="GeneID" id="18565584"/>
<dbReference type="RefSeq" id="YP_009017621.1">
    <property type="nucleotide sequence ID" value="NC_023735.1"/>
</dbReference>
<evidence type="ECO:0000259" key="1">
    <source>
        <dbReference type="Pfam" id="PF18454"/>
    </source>
</evidence>
<feature type="domain" description="Major tropism determinant N-terminal" evidence="1">
    <location>
        <begin position="4"/>
        <end position="41"/>
    </location>
</feature>
<proteinExistence type="predicted"/>
<name>D4P7B8_9CAUD</name>
<dbReference type="OrthoDB" id="35233at10239"/>
<dbReference type="InterPro" id="IPR041352">
    <property type="entry name" value="Mtd_N"/>
</dbReference>
<dbReference type="Proteomes" id="UP000002347">
    <property type="component" value="Segment"/>
</dbReference>
<gene>
    <name evidence="2" type="ORF">Pepy6gene007</name>
</gene>
<keyword evidence="3" id="KW-1185">Reference proteome</keyword>
<reference evidence="2 3" key="1">
    <citation type="journal article" date="2011" name="Appl. Environ. Microbiol.">
        <title>Genomic and functional analyses of Rhodococcus equi phages ReqiPepy6, ReqiPoco6, ReqiPine5, and ReqiDocB7.</title>
        <authorList>
            <person name="Summer E.J."/>
            <person name="Liu M."/>
            <person name="Gill J.J."/>
            <person name="Grant M."/>
            <person name="Chan-Cortes T.N."/>
            <person name="Ferguson L."/>
            <person name="Janes C."/>
            <person name="Lange K."/>
            <person name="Bertoli M."/>
            <person name="Moore C."/>
            <person name="Orchard R.C."/>
            <person name="Cohen N."/>
            <person name="Young R."/>
        </authorList>
    </citation>
    <scope>NUCLEOTIDE SEQUENCE [LARGE SCALE GENOMIC DNA]</scope>
</reference>
<dbReference type="EMBL" id="GU580941">
    <property type="protein sequence ID" value="ADD80898.1"/>
    <property type="molecule type" value="Genomic_DNA"/>
</dbReference>
<dbReference type="SUPFAM" id="SSF69349">
    <property type="entry name" value="Phage fibre proteins"/>
    <property type="match status" value="1"/>
</dbReference>
<evidence type="ECO:0000313" key="3">
    <source>
        <dbReference type="Proteomes" id="UP000002347"/>
    </source>
</evidence>
<accession>D4P7B8</accession>
<sequence length="281" mass="30070">MPTIRHRRASKAQWESQNPVLASGEIGYEIGTNKLKVGDGLTAWKDLTYFIDEAFVRSLIGSGGGGGGGASIDDASVDALDKAWSANKLTKSLQGYTLSMTTGEIKNIQTNEPATFADLNGLSMAAAYAYAYGMEAYNKASLLKVMTTETKQVYPGPLAVGTSPEQYGFHRIPTRMGDLNYIYPYMVCLDTPSTSGDVVFQLSFEHHSGTVWSTAPITIPQGKTFFEINRSADDQLNSVMIEKGANGDDVGVHSCRANITQAGTGATGLTVSIIRSSKPIS</sequence>
<dbReference type="KEGG" id="vg:18565584"/>
<protein>
    <submittedName>
        <fullName evidence="2">Tail fiber protein</fullName>
    </submittedName>
</protein>
<evidence type="ECO:0000313" key="2">
    <source>
        <dbReference type="EMBL" id="ADD80898.1"/>
    </source>
</evidence>